<evidence type="ECO:0000256" key="1">
    <source>
        <dbReference type="ARBA" id="ARBA00022670"/>
    </source>
</evidence>
<dbReference type="Gene3D" id="3.40.50.300">
    <property type="entry name" value="P-loop containing nucleotide triphosphate hydrolases"/>
    <property type="match status" value="1"/>
</dbReference>
<proteinExistence type="predicted"/>
<dbReference type="AlphaFoldDB" id="A0A087SBQ2"/>
<dbReference type="KEGG" id="apro:F751_3347"/>
<reference evidence="4 5" key="1">
    <citation type="journal article" date="2014" name="BMC Genomics">
        <title>Oil accumulation mechanisms of the oleaginous microalga Chlorella protothecoides revealed through its genome, transcriptomes, and proteomes.</title>
        <authorList>
            <person name="Gao C."/>
            <person name="Wang Y."/>
            <person name="Shen Y."/>
            <person name="Yan D."/>
            <person name="He X."/>
            <person name="Dai J."/>
            <person name="Wu Q."/>
        </authorList>
    </citation>
    <scope>NUCLEOTIDE SEQUENCE [LARGE SCALE GENOMIC DNA]</scope>
    <source>
        <strain evidence="4 5">0710</strain>
    </source>
</reference>
<gene>
    <name evidence="4" type="ORF">F751_3347</name>
</gene>
<dbReference type="InterPro" id="IPR003593">
    <property type="entry name" value="AAA+_ATPase"/>
</dbReference>
<dbReference type="SMART" id="SM00382">
    <property type="entry name" value="AAA"/>
    <property type="match status" value="1"/>
</dbReference>
<organism evidence="4 5">
    <name type="scientific">Auxenochlorella protothecoides</name>
    <name type="common">Green microalga</name>
    <name type="synonym">Chlorella protothecoides</name>
    <dbReference type="NCBI Taxonomy" id="3075"/>
    <lineage>
        <taxon>Eukaryota</taxon>
        <taxon>Viridiplantae</taxon>
        <taxon>Chlorophyta</taxon>
        <taxon>core chlorophytes</taxon>
        <taxon>Trebouxiophyceae</taxon>
        <taxon>Chlorellales</taxon>
        <taxon>Chlorellaceae</taxon>
        <taxon>Auxenochlorella</taxon>
    </lineage>
</organism>
<dbReference type="GO" id="GO:0045037">
    <property type="term" value="P:protein import into chloroplast stroma"/>
    <property type="evidence" value="ECO:0007669"/>
    <property type="project" value="TreeGrafter"/>
</dbReference>
<dbReference type="Pfam" id="PF00004">
    <property type="entry name" value="AAA"/>
    <property type="match status" value="1"/>
</dbReference>
<evidence type="ECO:0000313" key="4">
    <source>
        <dbReference type="EMBL" id="KFM23156.1"/>
    </source>
</evidence>
<evidence type="ECO:0000313" key="5">
    <source>
        <dbReference type="Proteomes" id="UP000028924"/>
    </source>
</evidence>
<keyword evidence="1 4" id="KW-0645">Protease</keyword>
<dbReference type="GO" id="GO:0006508">
    <property type="term" value="P:proteolysis"/>
    <property type="evidence" value="ECO:0007669"/>
    <property type="project" value="UniProtKB-KW"/>
</dbReference>
<dbReference type="GeneID" id="23614738"/>
<dbReference type="PANTHER" id="PTHR23076">
    <property type="entry name" value="METALLOPROTEASE M41 FTSH"/>
    <property type="match status" value="1"/>
</dbReference>
<dbReference type="Gene3D" id="1.10.8.60">
    <property type="match status" value="1"/>
</dbReference>
<protein>
    <submittedName>
        <fullName evidence="4">ATP-dependent zinc metalloprotease FtsH</fullName>
    </submittedName>
</protein>
<evidence type="ECO:0000256" key="2">
    <source>
        <dbReference type="ARBA" id="ARBA00022801"/>
    </source>
</evidence>
<name>A0A087SBQ2_AUXPR</name>
<dbReference type="PANTHER" id="PTHR23076:SF37">
    <property type="entry name" value="ATP-DEPENDENT ZINC METALLOPROTEASE FTSH 4, MITOCHONDRIAL"/>
    <property type="match status" value="1"/>
</dbReference>
<dbReference type="Pfam" id="PF17862">
    <property type="entry name" value="AAA_lid_3"/>
    <property type="match status" value="1"/>
</dbReference>
<dbReference type="InterPro" id="IPR003959">
    <property type="entry name" value="ATPase_AAA_core"/>
</dbReference>
<dbReference type="FunFam" id="3.40.50.300:FF:002568">
    <property type="entry name" value="Cell division protein (FtsH)"/>
    <property type="match status" value="1"/>
</dbReference>
<dbReference type="InterPro" id="IPR041569">
    <property type="entry name" value="AAA_lid_3"/>
</dbReference>
<dbReference type="STRING" id="3075.A0A087SBQ2"/>
<dbReference type="PROSITE" id="PS00674">
    <property type="entry name" value="AAA"/>
    <property type="match status" value="1"/>
</dbReference>
<dbReference type="EMBL" id="KL662089">
    <property type="protein sequence ID" value="KFM23156.1"/>
    <property type="molecule type" value="Genomic_DNA"/>
</dbReference>
<dbReference type="InterPro" id="IPR027417">
    <property type="entry name" value="P-loop_NTPase"/>
</dbReference>
<dbReference type="eggNOG" id="KOG0731">
    <property type="taxonomic scope" value="Eukaryota"/>
</dbReference>
<dbReference type="InterPro" id="IPR037219">
    <property type="entry name" value="Peptidase_M41-like"/>
</dbReference>
<dbReference type="GO" id="GO:0016887">
    <property type="term" value="F:ATP hydrolysis activity"/>
    <property type="evidence" value="ECO:0007669"/>
    <property type="project" value="InterPro"/>
</dbReference>
<keyword evidence="4" id="KW-0482">Metalloprotease</keyword>
<evidence type="ECO:0000259" key="3">
    <source>
        <dbReference type="SMART" id="SM00382"/>
    </source>
</evidence>
<dbReference type="InterPro" id="IPR003960">
    <property type="entry name" value="ATPase_AAA_CS"/>
</dbReference>
<keyword evidence="2" id="KW-0378">Hydrolase</keyword>
<dbReference type="GO" id="GO:0009507">
    <property type="term" value="C:chloroplast"/>
    <property type="evidence" value="ECO:0007669"/>
    <property type="project" value="TreeGrafter"/>
</dbReference>
<dbReference type="OrthoDB" id="1877876at2759"/>
<dbReference type="SUPFAM" id="SSF52540">
    <property type="entry name" value="P-loop containing nucleoside triphosphate hydrolases"/>
    <property type="match status" value="1"/>
</dbReference>
<keyword evidence="5" id="KW-1185">Reference proteome</keyword>
<dbReference type="RefSeq" id="XP_011396026.1">
    <property type="nucleotide sequence ID" value="XM_011397724.1"/>
</dbReference>
<dbReference type="GO" id="GO:0004176">
    <property type="term" value="F:ATP-dependent peptidase activity"/>
    <property type="evidence" value="ECO:0007669"/>
    <property type="project" value="InterPro"/>
</dbReference>
<dbReference type="GO" id="GO:0004222">
    <property type="term" value="F:metalloendopeptidase activity"/>
    <property type="evidence" value="ECO:0007669"/>
    <property type="project" value="InterPro"/>
</dbReference>
<dbReference type="Proteomes" id="UP000028924">
    <property type="component" value="Unassembled WGS sequence"/>
</dbReference>
<dbReference type="SUPFAM" id="SSF140990">
    <property type="entry name" value="FtsH protease domain-like"/>
    <property type="match status" value="1"/>
</dbReference>
<feature type="domain" description="AAA+ ATPase" evidence="3">
    <location>
        <begin position="288"/>
        <end position="427"/>
    </location>
</feature>
<sequence>MIELPSQIKRREELSQDAPPLERYLAAAKEKLQAVYDRIYYGDVIPPVGAYRISYARMLELLSKKRVKRIIMMADGRLALIEASVENACSDYHTITYDRNDIRIMYAAELPEWKQEKNRFYCEVPGDIWEEGVFMRLIKQNQEERIWKDGKMYIPNSSILRMNEVRPELQIVDPSQANVFLSLYMGQFLPIAGLLALRALVGAGSRFFTSKKPVKKTDKEEQAEKYGAHRAREYNVPTTDGKGNPVKVRETGVRYSDVAGIDNIKTEIQEVIDILLGKEEYIAMGAKPFRGIMMEGPPGTGKTLLAKAMAGEGGMPFFSVKGAEFVEMFQGVAAARVRSLFRAARKCAPSIIFIDEIDAIGKARDASSDSGTQEREQGLLQLLAEMDGAVQADQVLVIGATNRIDQLDLALMRPGRFDRKVFMGLPSRPNRLKILKVNAVHAEGKPVDRSNDDAALRAIADMTIGYSGAELANLLNEAAILSVRAASPVITLDTILEGKEKVELGLPRASLPDTPAKRRLAVTQAARAVALALTPGVPQMVEVSMAPRGQSTLRIAFEAQDIGRDGGTFLGLTARGRRTNAVVIEEEMSAFDVACGLLVPLYAARVAEEEIFGPDGASLSTGRELGLASELARWLVVDSTLHPDYRNTVLRSNMTLGGYPDPTTEWMDELHDDAILALQEAAHERAVLLVRQRRPVIEAVARELCDAADETVPAARILDLLTATPLAVPQRVTARQEEHRAVAARVLGERQLADDVVRGLAEVVMGRAEGWDFLQPRVVWEKAAAACEALADAETRARLAAMREFVVSGGAAPLPPPPSSPLLVPAGHGVGPQVPEDIFVR</sequence>
<dbReference type="Gene3D" id="1.20.58.760">
    <property type="entry name" value="Peptidase M41"/>
    <property type="match status" value="1"/>
</dbReference>
<accession>A0A087SBQ2</accession>
<dbReference type="GO" id="GO:0005524">
    <property type="term" value="F:ATP binding"/>
    <property type="evidence" value="ECO:0007669"/>
    <property type="project" value="InterPro"/>
</dbReference>